<evidence type="ECO:0000256" key="4">
    <source>
        <dbReference type="ARBA" id="ARBA00012483"/>
    </source>
</evidence>
<feature type="domain" description="SH3" evidence="16">
    <location>
        <begin position="407"/>
        <end position="468"/>
    </location>
</feature>
<evidence type="ECO:0000256" key="11">
    <source>
        <dbReference type="ARBA" id="ARBA00022833"/>
    </source>
</evidence>
<dbReference type="CDD" id="cd11783">
    <property type="entry name" value="SH3_SH3RF_3"/>
    <property type="match status" value="1"/>
</dbReference>
<dbReference type="Gene3D" id="3.30.40.10">
    <property type="entry name" value="Zinc/RING finger domain, C3HC4 (zinc finger)"/>
    <property type="match status" value="1"/>
</dbReference>
<evidence type="ECO:0000256" key="8">
    <source>
        <dbReference type="ARBA" id="ARBA00022737"/>
    </source>
</evidence>
<evidence type="ECO:0000313" key="18">
    <source>
        <dbReference type="EMBL" id="CAB3373973.1"/>
    </source>
</evidence>
<feature type="domain" description="RING-type" evidence="17">
    <location>
        <begin position="12"/>
        <end position="53"/>
    </location>
</feature>
<keyword evidence="11" id="KW-0862">Zinc</keyword>
<evidence type="ECO:0000256" key="2">
    <source>
        <dbReference type="ARBA" id="ARBA00004906"/>
    </source>
</evidence>
<feature type="region of interest" description="Disordered" evidence="15">
    <location>
        <begin position="260"/>
        <end position="279"/>
    </location>
</feature>
<keyword evidence="10" id="KW-0833">Ubl conjugation pathway</keyword>
<dbReference type="PANTHER" id="PTHR14167">
    <property type="entry name" value="SH3 DOMAIN-CONTAINING"/>
    <property type="match status" value="1"/>
</dbReference>
<dbReference type="SUPFAM" id="SSF57850">
    <property type="entry name" value="RING/U-box"/>
    <property type="match status" value="1"/>
</dbReference>
<evidence type="ECO:0000256" key="9">
    <source>
        <dbReference type="ARBA" id="ARBA00022771"/>
    </source>
</evidence>
<evidence type="ECO:0000313" key="19">
    <source>
        <dbReference type="Proteomes" id="UP000494165"/>
    </source>
</evidence>
<feature type="region of interest" description="Disordered" evidence="15">
    <location>
        <begin position="294"/>
        <end position="406"/>
    </location>
</feature>
<reference evidence="18 19" key="1">
    <citation type="submission" date="2020-04" db="EMBL/GenBank/DDBJ databases">
        <authorList>
            <person name="Alioto T."/>
            <person name="Alioto T."/>
            <person name="Gomez Garrido J."/>
        </authorList>
    </citation>
    <scope>NUCLEOTIDE SEQUENCE [LARGE SCALE GENOMIC DNA]</scope>
</reference>
<dbReference type="Proteomes" id="UP000494165">
    <property type="component" value="Unassembled WGS sequence"/>
</dbReference>
<feature type="compositionally biased region" description="Low complexity" evidence="15">
    <location>
        <begin position="298"/>
        <end position="324"/>
    </location>
</feature>
<evidence type="ECO:0000256" key="1">
    <source>
        <dbReference type="ARBA" id="ARBA00000900"/>
    </source>
</evidence>
<dbReference type="InterPro" id="IPR036028">
    <property type="entry name" value="SH3-like_dom_sf"/>
</dbReference>
<evidence type="ECO:0000256" key="6">
    <source>
        <dbReference type="ARBA" id="ARBA00022679"/>
    </source>
</evidence>
<feature type="region of interest" description="Disordered" evidence="15">
    <location>
        <begin position="468"/>
        <end position="503"/>
    </location>
</feature>
<dbReference type="SMART" id="SM00184">
    <property type="entry name" value="RING"/>
    <property type="match status" value="1"/>
</dbReference>
<dbReference type="SUPFAM" id="SSF50044">
    <property type="entry name" value="SH3-domain"/>
    <property type="match status" value="4"/>
</dbReference>
<feature type="region of interest" description="Disordered" evidence="15">
    <location>
        <begin position="83"/>
        <end position="113"/>
    </location>
</feature>
<sequence>MDEWTLNDLLECSVCLDRLDTSSKVLPCQHTFCKKCLLDIYEAHKELRCPECRVLIECTIDELPCNVLLMRILESINHSGKKPAAAKPVAAPHHAGEPRHHHRHQHPSNPAIKPETTAKEHVILSCQPCARALYSYSSPEAGDLNFKKGDLILLKKKVDANWFHGECNGNKGVFPSVYVEVINPLPSPVPQCKALYDFKMNSEEEEGCLAFKKGEIITVIRRVDENWAEGRLSHKIGIFPLAFVEMNHVARNLMKLSSNAHPGPSKVAPPTPTSEETTPLIPISGELKTHHLVERLEPSSSSQSSASPNSSTSTSTPSSTSPSSPASPPLQEKPPPPNPRSTASASHASHKEKRHSLNLLHPANPTSRHPADPSGIDANTSGEKHHGSSRSHRHHKRSISDHQGSVQLPAGYVAMYPYKPQKADELELKKGVMYTVTEKCQDGWFRGTSQITNKSGVFPGNYVALPKNHASPANSSRGQSQGSPGWGRVQPTQPNVNKACSNPDRPYLEIAKHVLAAAHAAVQNVASSQPNATPTKSTHVPSNLCAPPELPPRSISPNSILAASSISSAWRAQGPESMITVTALPRGQNASQLVSTSVSASPVVSLAPQGHSSAEKVKDKKSLGSGLIRRLATIKNSKSPPPSTYSMDNPVFDDGSLSGSDLVTATPAVAALASSATPVHTRSGSCPSQLLQQTPDCYKSKQHFSQSAGSQRIKHKDPRSSMPNPFVANRSNPASADPAMTSSHRKSNSLDASSAEHGKKNRALFPPVKERFRCIVPYPPNSEHELALEMGDVIYVHKKRDDGWYKGTQERTGRTGLFPASFVEAL</sequence>
<dbReference type="PROSITE" id="PS50002">
    <property type="entry name" value="SH3"/>
    <property type="match status" value="4"/>
</dbReference>
<protein>
    <recommendedName>
        <fullName evidence="4">RING-type E3 ubiquitin transferase</fullName>
        <ecNumber evidence="4">2.3.2.27</ecNumber>
    </recommendedName>
</protein>
<keyword evidence="6" id="KW-0808">Transferase</keyword>
<evidence type="ECO:0000259" key="17">
    <source>
        <dbReference type="PROSITE" id="PS50089"/>
    </source>
</evidence>
<evidence type="ECO:0000256" key="13">
    <source>
        <dbReference type="PROSITE-ProRule" id="PRU00175"/>
    </source>
</evidence>
<proteinExistence type="inferred from homology"/>
<dbReference type="AlphaFoldDB" id="A0A8S1CXG6"/>
<dbReference type="Gene3D" id="2.30.30.40">
    <property type="entry name" value="SH3 Domains"/>
    <property type="match status" value="4"/>
</dbReference>
<keyword evidence="7" id="KW-0479">Metal-binding</keyword>
<evidence type="ECO:0000256" key="7">
    <source>
        <dbReference type="ARBA" id="ARBA00022723"/>
    </source>
</evidence>
<evidence type="ECO:0000256" key="14">
    <source>
        <dbReference type="PROSITE-ProRule" id="PRU00192"/>
    </source>
</evidence>
<evidence type="ECO:0000259" key="16">
    <source>
        <dbReference type="PROSITE" id="PS50002"/>
    </source>
</evidence>
<dbReference type="Pfam" id="PF13923">
    <property type="entry name" value="zf-C3HC4_2"/>
    <property type="match status" value="1"/>
</dbReference>
<feature type="compositionally biased region" description="Polar residues" evidence="15">
    <location>
        <begin position="490"/>
        <end position="500"/>
    </location>
</feature>
<dbReference type="PANTHER" id="PTHR14167:SF51">
    <property type="entry name" value="RING-TYPE E3 UBIQUITIN TRANSFERASE"/>
    <property type="match status" value="1"/>
</dbReference>
<dbReference type="Pfam" id="PF14604">
    <property type="entry name" value="SH3_9"/>
    <property type="match status" value="1"/>
</dbReference>
<keyword evidence="9 13" id="KW-0863">Zinc-finger</keyword>
<evidence type="ECO:0000256" key="5">
    <source>
        <dbReference type="ARBA" id="ARBA00022443"/>
    </source>
</evidence>
<dbReference type="EMBL" id="CADEPI010000092">
    <property type="protein sequence ID" value="CAB3373973.1"/>
    <property type="molecule type" value="Genomic_DNA"/>
</dbReference>
<dbReference type="InterPro" id="IPR050384">
    <property type="entry name" value="Endophilin_SH3RF"/>
</dbReference>
<comment type="catalytic activity">
    <reaction evidence="1">
        <text>S-ubiquitinyl-[E2 ubiquitin-conjugating enzyme]-L-cysteine + [acceptor protein]-L-lysine = [E2 ubiquitin-conjugating enzyme]-L-cysteine + N(6)-ubiquitinyl-[acceptor protein]-L-lysine.</text>
        <dbReference type="EC" id="2.3.2.27"/>
    </reaction>
</comment>
<evidence type="ECO:0000256" key="10">
    <source>
        <dbReference type="ARBA" id="ARBA00022786"/>
    </source>
</evidence>
<dbReference type="FunFam" id="3.30.40.10:FF:000077">
    <property type="entry name" value="E3 ubiquitin-protein ligase SH3RF1 isoform X1"/>
    <property type="match status" value="1"/>
</dbReference>
<dbReference type="EC" id="2.3.2.27" evidence="4"/>
<dbReference type="CDD" id="cd11787">
    <property type="entry name" value="SH3_SH3RF_2"/>
    <property type="match status" value="1"/>
</dbReference>
<evidence type="ECO:0000256" key="12">
    <source>
        <dbReference type="ARBA" id="ARBA00022843"/>
    </source>
</evidence>
<comment type="caution">
    <text evidence="18">The sequence shown here is derived from an EMBL/GenBank/DDBJ whole genome shotgun (WGS) entry which is preliminary data.</text>
</comment>
<feature type="domain" description="SH3" evidence="16">
    <location>
        <begin position="187"/>
        <end position="249"/>
    </location>
</feature>
<keyword evidence="12" id="KW-0832">Ubl conjugation</keyword>
<feature type="region of interest" description="Disordered" evidence="15">
    <location>
        <begin position="698"/>
        <end position="763"/>
    </location>
</feature>
<feature type="domain" description="SH3" evidence="16">
    <location>
        <begin position="767"/>
        <end position="826"/>
    </location>
</feature>
<name>A0A8S1CXG6_9INSE</name>
<keyword evidence="5 14" id="KW-0728">SH3 domain</keyword>
<accession>A0A8S1CXG6</accession>
<keyword evidence="8" id="KW-0677">Repeat</keyword>
<dbReference type="SMART" id="SM00326">
    <property type="entry name" value="SH3"/>
    <property type="match status" value="4"/>
</dbReference>
<dbReference type="Pfam" id="PF00018">
    <property type="entry name" value="SH3_1"/>
    <property type="match status" value="3"/>
</dbReference>
<dbReference type="OrthoDB" id="2163411at2759"/>
<feature type="compositionally biased region" description="Polar residues" evidence="15">
    <location>
        <begin position="471"/>
        <end position="483"/>
    </location>
</feature>
<feature type="compositionally biased region" description="Pro residues" evidence="15">
    <location>
        <begin position="325"/>
        <end position="339"/>
    </location>
</feature>
<dbReference type="PROSITE" id="PS00518">
    <property type="entry name" value="ZF_RING_1"/>
    <property type="match status" value="1"/>
</dbReference>
<feature type="compositionally biased region" description="Polar residues" evidence="15">
    <location>
        <begin position="527"/>
        <end position="541"/>
    </location>
</feature>
<dbReference type="InterPro" id="IPR001452">
    <property type="entry name" value="SH3_domain"/>
</dbReference>
<feature type="compositionally biased region" description="Low complexity" evidence="15">
    <location>
        <begin position="83"/>
        <end position="93"/>
    </location>
</feature>
<feature type="region of interest" description="Disordered" evidence="15">
    <location>
        <begin position="526"/>
        <end position="546"/>
    </location>
</feature>
<evidence type="ECO:0000256" key="3">
    <source>
        <dbReference type="ARBA" id="ARBA00008649"/>
    </source>
</evidence>
<dbReference type="InterPro" id="IPR028502">
    <property type="entry name" value="SH3RF3_RING-HC_Zfn"/>
</dbReference>
<evidence type="ECO:0000256" key="15">
    <source>
        <dbReference type="SAM" id="MobiDB-lite"/>
    </source>
</evidence>
<comment type="similarity">
    <text evidence="3">Belongs to the SH3RF family.</text>
</comment>
<dbReference type="GO" id="GO:0061630">
    <property type="term" value="F:ubiquitin protein ligase activity"/>
    <property type="evidence" value="ECO:0007669"/>
    <property type="project" value="UniProtKB-EC"/>
</dbReference>
<dbReference type="PRINTS" id="PR00499">
    <property type="entry name" value="P67PHOX"/>
</dbReference>
<gene>
    <name evidence="18" type="ORF">CLODIP_2_CD13486</name>
</gene>
<dbReference type="CDD" id="cd11785">
    <property type="entry name" value="SH3_SH3RF_C"/>
    <property type="match status" value="1"/>
</dbReference>
<keyword evidence="19" id="KW-1185">Reference proteome</keyword>
<dbReference type="PROSITE" id="PS50089">
    <property type="entry name" value="ZF_RING_2"/>
    <property type="match status" value="1"/>
</dbReference>
<feature type="domain" description="SH3" evidence="16">
    <location>
        <begin position="125"/>
        <end position="184"/>
    </location>
</feature>
<dbReference type="FunFam" id="2.30.30.40:FF:000001">
    <property type="entry name" value="Sorbin and SH3 domain-containing protein 1 isoform 2"/>
    <property type="match status" value="1"/>
</dbReference>
<dbReference type="CDD" id="cd16750">
    <property type="entry name" value="RING-HC_SH3RF3"/>
    <property type="match status" value="1"/>
</dbReference>
<dbReference type="InterPro" id="IPR013083">
    <property type="entry name" value="Znf_RING/FYVE/PHD"/>
</dbReference>
<dbReference type="InterPro" id="IPR035816">
    <property type="entry name" value="SH3RF1/SH3RF3_SH3_4"/>
</dbReference>
<comment type="pathway">
    <text evidence="2">Protein modification; protein ubiquitination.</text>
</comment>
<dbReference type="InterPro" id="IPR017907">
    <property type="entry name" value="Znf_RING_CS"/>
</dbReference>
<dbReference type="InterPro" id="IPR001841">
    <property type="entry name" value="Znf_RING"/>
</dbReference>
<dbReference type="GO" id="GO:0008270">
    <property type="term" value="F:zinc ion binding"/>
    <property type="evidence" value="ECO:0007669"/>
    <property type="project" value="UniProtKB-KW"/>
</dbReference>
<organism evidence="18 19">
    <name type="scientific">Cloeon dipterum</name>
    <dbReference type="NCBI Taxonomy" id="197152"/>
    <lineage>
        <taxon>Eukaryota</taxon>
        <taxon>Metazoa</taxon>
        <taxon>Ecdysozoa</taxon>
        <taxon>Arthropoda</taxon>
        <taxon>Hexapoda</taxon>
        <taxon>Insecta</taxon>
        <taxon>Pterygota</taxon>
        <taxon>Palaeoptera</taxon>
        <taxon>Ephemeroptera</taxon>
        <taxon>Pisciforma</taxon>
        <taxon>Baetidae</taxon>
        <taxon>Cloeon</taxon>
    </lineage>
</organism>
<feature type="compositionally biased region" description="Basic residues" evidence="15">
    <location>
        <begin position="387"/>
        <end position="397"/>
    </location>
</feature>